<name>A0ABV8R433_9MICC</name>
<accession>A0ABV8R433</accession>
<dbReference type="RefSeq" id="WP_230068346.1">
    <property type="nucleotide sequence ID" value="NZ_BAABLL010000017.1"/>
</dbReference>
<keyword evidence="1" id="KW-0472">Membrane</keyword>
<dbReference type="EMBL" id="JBHSCQ010000024">
    <property type="protein sequence ID" value="MFC4267151.1"/>
    <property type="molecule type" value="Genomic_DNA"/>
</dbReference>
<sequence>MPATDPKEMPLQHPLNGQGPVRMPLGARRLLFIGGFCVPVGLIATAYVFWAQLLLVAGVAAVAVALSYRDGEQWFSKWSWLTAIAGGAWVLFTAGYWLTIIAAAQASTPLTIWPTVLFSCGIGAVVGVVAGFTGGCVSRFLTARRAKALSI</sequence>
<protein>
    <submittedName>
        <fullName evidence="2">Uncharacterized protein</fullName>
    </submittedName>
</protein>
<evidence type="ECO:0000256" key="1">
    <source>
        <dbReference type="SAM" id="Phobius"/>
    </source>
</evidence>
<keyword evidence="3" id="KW-1185">Reference proteome</keyword>
<evidence type="ECO:0000313" key="2">
    <source>
        <dbReference type="EMBL" id="MFC4267151.1"/>
    </source>
</evidence>
<comment type="caution">
    <text evidence="2">The sequence shown here is derived from an EMBL/GenBank/DDBJ whole genome shotgun (WGS) entry which is preliminary data.</text>
</comment>
<feature type="transmembrane region" description="Helical" evidence="1">
    <location>
        <begin position="116"/>
        <end position="141"/>
    </location>
</feature>
<feature type="transmembrane region" description="Helical" evidence="1">
    <location>
        <begin position="53"/>
        <end position="68"/>
    </location>
</feature>
<organism evidence="2 3">
    <name type="scientific">Arthrobacter cryoconiti</name>
    <dbReference type="NCBI Taxonomy" id="748907"/>
    <lineage>
        <taxon>Bacteria</taxon>
        <taxon>Bacillati</taxon>
        <taxon>Actinomycetota</taxon>
        <taxon>Actinomycetes</taxon>
        <taxon>Micrococcales</taxon>
        <taxon>Micrococcaceae</taxon>
        <taxon>Arthrobacter</taxon>
    </lineage>
</organism>
<reference evidence="3" key="1">
    <citation type="journal article" date="2019" name="Int. J. Syst. Evol. Microbiol.">
        <title>The Global Catalogue of Microorganisms (GCM) 10K type strain sequencing project: providing services to taxonomists for standard genome sequencing and annotation.</title>
        <authorList>
            <consortium name="The Broad Institute Genomics Platform"/>
            <consortium name="The Broad Institute Genome Sequencing Center for Infectious Disease"/>
            <person name="Wu L."/>
            <person name="Ma J."/>
        </authorList>
    </citation>
    <scope>NUCLEOTIDE SEQUENCE [LARGE SCALE GENOMIC DNA]</scope>
    <source>
        <strain evidence="3">CGMCC 1.10698</strain>
    </source>
</reference>
<keyword evidence="1" id="KW-0812">Transmembrane</keyword>
<gene>
    <name evidence="2" type="ORF">ACFOW9_16200</name>
</gene>
<dbReference type="Proteomes" id="UP001595773">
    <property type="component" value="Unassembled WGS sequence"/>
</dbReference>
<feature type="transmembrane region" description="Helical" evidence="1">
    <location>
        <begin position="80"/>
        <end position="104"/>
    </location>
</feature>
<proteinExistence type="predicted"/>
<keyword evidence="1" id="KW-1133">Transmembrane helix</keyword>
<evidence type="ECO:0000313" key="3">
    <source>
        <dbReference type="Proteomes" id="UP001595773"/>
    </source>
</evidence>